<dbReference type="EMBL" id="FOME01000001">
    <property type="protein sequence ID" value="SFC81210.1"/>
    <property type="molecule type" value="Genomic_DNA"/>
</dbReference>
<dbReference type="FunFam" id="3.40.50.720:FF:000084">
    <property type="entry name" value="Short-chain dehydrogenase reductase"/>
    <property type="match status" value="1"/>
</dbReference>
<keyword evidence="2" id="KW-0560">Oxidoreductase</keyword>
<evidence type="ECO:0000256" key="2">
    <source>
        <dbReference type="ARBA" id="ARBA00023002"/>
    </source>
</evidence>
<proteinExistence type="inferred from homology"/>
<dbReference type="PANTHER" id="PTHR43477:SF1">
    <property type="entry name" value="DIHYDROANTICAPSIN 7-DEHYDROGENASE"/>
    <property type="match status" value="1"/>
</dbReference>
<dbReference type="PANTHER" id="PTHR43477">
    <property type="entry name" value="DIHYDROANTICAPSIN 7-DEHYDROGENASE"/>
    <property type="match status" value="1"/>
</dbReference>
<sequence>MTVVITGGTSGIGAATALRFAERGSEVLAIGLPPAEPGQLPAHERIAIAEQDVTDRSALAGLIGEVDVVEHLVACAGISGDRREYEPEVWERVLAVNLTSVLTACSAARDRLAATGGSVVTVSSMFAFTGSADRPAYSASKGGVSQLTRSLAAEYAPLGVRVNCVAPGFVVTPLARGVLDDPVASAAVLERIPMGRLGEPDEVASVIEFLCSPAARYVTGAVVPVDGGYLAA</sequence>
<reference evidence="5 6" key="2">
    <citation type="submission" date="2016-10" db="EMBL/GenBank/DDBJ databases">
        <authorList>
            <person name="Varghese N."/>
            <person name="Submissions S."/>
        </authorList>
    </citation>
    <scope>NUCLEOTIDE SEQUENCE [LARGE SCALE GENOMIC DNA]</scope>
    <source>
        <strain evidence="6">ATCC 20501</strain>
        <strain evidence="4 5">CGMCC 4.3529</strain>
    </source>
</reference>
<dbReference type="PRINTS" id="PR00080">
    <property type="entry name" value="SDRFAMILY"/>
</dbReference>
<comment type="similarity">
    <text evidence="1">Belongs to the short-chain dehydrogenases/reductases (SDR) family.</text>
</comment>
<dbReference type="GO" id="GO:0016491">
    <property type="term" value="F:oxidoreductase activity"/>
    <property type="evidence" value="ECO:0007669"/>
    <property type="project" value="UniProtKB-KW"/>
</dbReference>
<dbReference type="InterPro" id="IPR020904">
    <property type="entry name" value="Sc_DH/Rdtase_CS"/>
</dbReference>
<protein>
    <submittedName>
        <fullName evidence="3">NAD(P)-dependent dehydrogenase, short-chain alcohol dehydrogenase family</fullName>
    </submittedName>
</protein>
<evidence type="ECO:0000313" key="6">
    <source>
        <dbReference type="Proteomes" id="UP000236729"/>
    </source>
</evidence>
<accession>A0A1I1MI37</accession>
<organism evidence="3 6">
    <name type="scientific">Saccharopolyspora kobensis</name>
    <dbReference type="NCBI Taxonomy" id="146035"/>
    <lineage>
        <taxon>Bacteria</taxon>
        <taxon>Bacillati</taxon>
        <taxon>Actinomycetota</taxon>
        <taxon>Actinomycetes</taxon>
        <taxon>Pseudonocardiales</taxon>
        <taxon>Pseudonocardiaceae</taxon>
        <taxon>Saccharopolyspora</taxon>
    </lineage>
</organism>
<dbReference type="RefSeq" id="WP_093348060.1">
    <property type="nucleotide sequence ID" value="NZ_FNVB01000014.1"/>
</dbReference>
<evidence type="ECO:0000313" key="3">
    <source>
        <dbReference type="EMBL" id="SEG97295.1"/>
    </source>
</evidence>
<dbReference type="PROSITE" id="PS00061">
    <property type="entry name" value="ADH_SHORT"/>
    <property type="match status" value="1"/>
</dbReference>
<dbReference type="Pfam" id="PF13561">
    <property type="entry name" value="adh_short_C2"/>
    <property type="match status" value="1"/>
</dbReference>
<dbReference type="PRINTS" id="PR00081">
    <property type="entry name" value="GDHRDH"/>
</dbReference>
<dbReference type="Gene3D" id="3.40.50.720">
    <property type="entry name" value="NAD(P)-binding Rossmann-like Domain"/>
    <property type="match status" value="1"/>
</dbReference>
<dbReference type="SUPFAM" id="SSF51735">
    <property type="entry name" value="NAD(P)-binding Rossmann-fold domains"/>
    <property type="match status" value="1"/>
</dbReference>
<dbReference type="EMBL" id="FNVB01000014">
    <property type="protein sequence ID" value="SEG97295.1"/>
    <property type="molecule type" value="Genomic_DNA"/>
</dbReference>
<dbReference type="SMR" id="A0A1H6EKB6"/>
<dbReference type="AlphaFoldDB" id="A0A1H6EKB6"/>
<dbReference type="Proteomes" id="UP000199690">
    <property type="component" value="Unassembled WGS sequence"/>
</dbReference>
<evidence type="ECO:0000313" key="4">
    <source>
        <dbReference type="EMBL" id="SFC81210.1"/>
    </source>
</evidence>
<evidence type="ECO:0000256" key="1">
    <source>
        <dbReference type="ARBA" id="ARBA00006484"/>
    </source>
</evidence>
<keyword evidence="5" id="KW-1185">Reference proteome</keyword>
<name>A0A1H6EKB6_9PSEU</name>
<dbReference type="InterPro" id="IPR051122">
    <property type="entry name" value="SDR_DHRS6-like"/>
</dbReference>
<dbReference type="CDD" id="cd05233">
    <property type="entry name" value="SDR_c"/>
    <property type="match status" value="1"/>
</dbReference>
<accession>A0A1H6EKB6</accession>
<gene>
    <name evidence="3" type="ORF">SAMN02982929_06691</name>
    <name evidence="4" type="ORF">SAMN05216506_1011762</name>
</gene>
<evidence type="ECO:0000313" key="5">
    <source>
        <dbReference type="Proteomes" id="UP000199690"/>
    </source>
</evidence>
<dbReference type="InterPro" id="IPR036291">
    <property type="entry name" value="NAD(P)-bd_dom_sf"/>
</dbReference>
<dbReference type="InterPro" id="IPR002347">
    <property type="entry name" value="SDR_fam"/>
</dbReference>
<dbReference type="Proteomes" id="UP000236729">
    <property type="component" value="Unassembled WGS sequence"/>
</dbReference>
<reference evidence="3" key="1">
    <citation type="submission" date="2016-10" db="EMBL/GenBank/DDBJ databases">
        <authorList>
            <person name="de Groot N.N."/>
        </authorList>
    </citation>
    <scope>NUCLEOTIDE SEQUENCE [LARGE SCALE GENOMIC DNA]</scope>
    <source>
        <strain evidence="3">ATCC 20501</strain>
    </source>
</reference>